<evidence type="ECO:0000256" key="3">
    <source>
        <dbReference type="ARBA" id="ARBA00023295"/>
    </source>
</evidence>
<dbReference type="AlphaFoldDB" id="A0A7Y6I8W3"/>
<dbReference type="PANTHER" id="PTHR10412:SF11">
    <property type="entry name" value="MANNOSYL-OLIGOSACCHARIDE GLUCOSIDASE"/>
    <property type="match status" value="1"/>
</dbReference>
<accession>A0A7Y6I8W3</accession>
<comment type="caution">
    <text evidence="5">The sequence shown here is derived from an EMBL/GenBank/DDBJ whole genome shotgun (WGS) entry which is preliminary data.</text>
</comment>
<dbReference type="InterPro" id="IPR054491">
    <property type="entry name" value="MGH1-like_GH"/>
</dbReference>
<dbReference type="GO" id="GO:0004573">
    <property type="term" value="F:Glc3Man9GlcNAc2 oligosaccharide glucosidase activity"/>
    <property type="evidence" value="ECO:0007669"/>
    <property type="project" value="InterPro"/>
</dbReference>
<sequence length="588" mass="64510">MGTPRAGEHARVAARGRDPATVTSFSPREIPFSSSGSWFGFSPVVAEGVWADDVHLVSHQTGMHPVLRLVPTAGRERAEAAVTATSHLLTWTHDGGRIDLVYESPDTVRVRGRGLGLRVLAADPVLTPFSGPYFYQDPTDGSSVFTVYQTGRRYRVTPLGGRTEPLGDQALGTAERGVVLPDDAWEIAIEEYETARAPYAHRASFPEVAEAARDRFAAFAGAVAPWRGDRTPAAELAAYVLWSATVRPAGFVTRQAVLMSKHWMDKVWSWDHCFNALALGDGLPALAWDQFRLPFDHQDAAGALPDSVAHSEVLHNFVKPPIHGWALRRLGPAAAGEPAETYRLLERWTTFWLTARRAPGRELAHYQHGNDSGWDNATTFDPERVVETADLAAFLVLQMRELARLAGELADRPAAARWTTAADRMREAMLAELWRGDRFVARGVRSGRTWSGSSLLDLMPIVLGEELPEQVSATLAARIGTHLTEYGLATEPPTSEHYRDDGYWRGPVWAPSTVLIEDGLRRAGHPGLADEISARFRALCEKSGFAENFDARTGAGLRDRAYTWTASAYLLLAGAHERVAARSSAIPR</sequence>
<reference evidence="5 6" key="1">
    <citation type="submission" date="2020-06" db="EMBL/GenBank/DDBJ databases">
        <title>Nonomuraea sp. SMC257, a novel actinomycete isolated from soil.</title>
        <authorList>
            <person name="Chanama M."/>
        </authorList>
    </citation>
    <scope>NUCLEOTIDE SEQUENCE [LARGE SCALE GENOMIC DNA]</scope>
    <source>
        <strain evidence="5 6">SMC257</strain>
    </source>
</reference>
<protein>
    <submittedName>
        <fullName evidence="5">Glycogen debranching protein</fullName>
    </submittedName>
</protein>
<feature type="domain" description="Mannosylglycerate hydrolase MGH1-like glycoside hydrolase" evidence="4">
    <location>
        <begin position="266"/>
        <end position="565"/>
    </location>
</feature>
<proteinExistence type="inferred from homology"/>
<evidence type="ECO:0000256" key="1">
    <source>
        <dbReference type="ARBA" id="ARBA00010833"/>
    </source>
</evidence>
<evidence type="ECO:0000256" key="2">
    <source>
        <dbReference type="ARBA" id="ARBA00022801"/>
    </source>
</evidence>
<organism evidence="5 6">
    <name type="scientific">Nonomuraea montanisoli</name>
    <dbReference type="NCBI Taxonomy" id="2741721"/>
    <lineage>
        <taxon>Bacteria</taxon>
        <taxon>Bacillati</taxon>
        <taxon>Actinomycetota</taxon>
        <taxon>Actinomycetes</taxon>
        <taxon>Streptosporangiales</taxon>
        <taxon>Streptosporangiaceae</taxon>
        <taxon>Nonomuraea</taxon>
    </lineage>
</organism>
<comment type="similarity">
    <text evidence="1">Belongs to the glycosyl hydrolase 63 family.</text>
</comment>
<dbReference type="Pfam" id="PF22422">
    <property type="entry name" value="MGH1-like_GH"/>
    <property type="match status" value="1"/>
</dbReference>
<dbReference type="EMBL" id="JABWGN010000007">
    <property type="protein sequence ID" value="NUW33794.1"/>
    <property type="molecule type" value="Genomic_DNA"/>
</dbReference>
<keyword evidence="6" id="KW-1185">Reference proteome</keyword>
<name>A0A7Y6I8W3_9ACTN</name>
<dbReference type="InterPro" id="IPR008928">
    <property type="entry name" value="6-hairpin_glycosidase_sf"/>
</dbReference>
<dbReference type="SUPFAM" id="SSF48208">
    <property type="entry name" value="Six-hairpin glycosidases"/>
    <property type="match status" value="1"/>
</dbReference>
<dbReference type="Gene3D" id="1.50.10.10">
    <property type="match status" value="1"/>
</dbReference>
<dbReference type="InterPro" id="IPR012341">
    <property type="entry name" value="6hp_glycosidase-like_sf"/>
</dbReference>
<dbReference type="GO" id="GO:0009311">
    <property type="term" value="P:oligosaccharide metabolic process"/>
    <property type="evidence" value="ECO:0007669"/>
    <property type="project" value="InterPro"/>
</dbReference>
<dbReference type="Proteomes" id="UP000586042">
    <property type="component" value="Unassembled WGS sequence"/>
</dbReference>
<evidence type="ECO:0000313" key="6">
    <source>
        <dbReference type="Proteomes" id="UP000586042"/>
    </source>
</evidence>
<keyword evidence="3" id="KW-0326">Glycosidase</keyword>
<dbReference type="GO" id="GO:0006487">
    <property type="term" value="P:protein N-linked glycosylation"/>
    <property type="evidence" value="ECO:0007669"/>
    <property type="project" value="TreeGrafter"/>
</dbReference>
<evidence type="ECO:0000313" key="5">
    <source>
        <dbReference type="EMBL" id="NUW33794.1"/>
    </source>
</evidence>
<dbReference type="InterPro" id="IPR004888">
    <property type="entry name" value="Glycoside_hydrolase_63"/>
</dbReference>
<keyword evidence="2" id="KW-0378">Hydrolase</keyword>
<gene>
    <name evidence="5" type="ORF">HTZ77_20480</name>
</gene>
<evidence type="ECO:0000259" key="4">
    <source>
        <dbReference type="Pfam" id="PF22422"/>
    </source>
</evidence>
<dbReference type="PANTHER" id="PTHR10412">
    <property type="entry name" value="MANNOSYL-OLIGOSACCHARIDE GLUCOSIDASE"/>
    <property type="match status" value="1"/>
</dbReference>